<protein>
    <submittedName>
        <fullName evidence="1">2-Methylisocitrate lyase, PEP mutase family</fullName>
    </submittedName>
</protein>
<dbReference type="Proteomes" id="UP000199323">
    <property type="component" value="Unassembled WGS sequence"/>
</dbReference>
<reference evidence="1 2" key="1">
    <citation type="submission" date="2016-10" db="EMBL/GenBank/DDBJ databases">
        <authorList>
            <person name="de Groot N.N."/>
        </authorList>
    </citation>
    <scope>NUCLEOTIDE SEQUENCE [LARGE SCALE GENOMIC DNA]</scope>
    <source>
        <strain evidence="1 2">CGMCC 4.3510</strain>
    </source>
</reference>
<dbReference type="STRING" id="380248.SAMN05216251_11290"/>
<name>A0A1I2I1U5_9ACTN</name>
<dbReference type="AlphaFoldDB" id="A0A1I2I1U5"/>
<gene>
    <name evidence="1" type="ORF">SAMN05216251_11290</name>
</gene>
<dbReference type="InterPro" id="IPR015813">
    <property type="entry name" value="Pyrv/PenolPyrv_kinase-like_dom"/>
</dbReference>
<keyword evidence="2" id="KW-1185">Reference proteome</keyword>
<dbReference type="SUPFAM" id="SSF51621">
    <property type="entry name" value="Phosphoenolpyruvate/pyruvate domain"/>
    <property type="match status" value="1"/>
</dbReference>
<dbReference type="PANTHER" id="PTHR42905:SF16">
    <property type="entry name" value="CARBOXYPHOSPHONOENOLPYRUVATE PHOSPHONOMUTASE-LIKE PROTEIN (AFU_ORTHOLOGUE AFUA_5G07230)"/>
    <property type="match status" value="1"/>
</dbReference>
<evidence type="ECO:0000313" key="2">
    <source>
        <dbReference type="Proteomes" id="UP000199323"/>
    </source>
</evidence>
<dbReference type="Gene3D" id="3.20.20.60">
    <property type="entry name" value="Phosphoenolpyruvate-binding domains"/>
    <property type="match status" value="1"/>
</dbReference>
<evidence type="ECO:0000313" key="1">
    <source>
        <dbReference type="EMBL" id="SFF35603.1"/>
    </source>
</evidence>
<dbReference type="Pfam" id="PF13714">
    <property type="entry name" value="PEP_mutase"/>
    <property type="match status" value="1"/>
</dbReference>
<accession>A0A1I2I1U5</accession>
<sequence>MSFHALHHGELPLVLPNAWDVPSALAFVRAGFPAVGTTSFGVASALGRPDGDRATAAANAELARRLGRLPVYVTMDIEDAYTDEPERAADYAAGLGGIAGVNIEDSTAGRLVPPAAHAAKVAAVKERRPGLFVNARVDTYWFGQDAEIAATVARATRYAEAGADGVFVPGVTDPDVLRTLADAIPVPLNVLAVPGLSPAALGELGVRRISTGSLPYRAAMRAALTAAEAVRDGGAVPDATPYAELQAELTAHARAEDG</sequence>
<dbReference type="GO" id="GO:0016829">
    <property type="term" value="F:lyase activity"/>
    <property type="evidence" value="ECO:0007669"/>
    <property type="project" value="UniProtKB-KW"/>
</dbReference>
<keyword evidence="1" id="KW-0456">Lyase</keyword>
<dbReference type="CDD" id="cd00377">
    <property type="entry name" value="ICL_PEPM"/>
    <property type="match status" value="1"/>
</dbReference>
<dbReference type="InterPro" id="IPR040442">
    <property type="entry name" value="Pyrv_kinase-like_dom_sf"/>
</dbReference>
<dbReference type="InterPro" id="IPR039556">
    <property type="entry name" value="ICL/PEPM"/>
</dbReference>
<dbReference type="PANTHER" id="PTHR42905">
    <property type="entry name" value="PHOSPHOENOLPYRUVATE CARBOXYLASE"/>
    <property type="match status" value="1"/>
</dbReference>
<organism evidence="1 2">
    <name type="scientific">Actinacidiphila alni</name>
    <dbReference type="NCBI Taxonomy" id="380248"/>
    <lineage>
        <taxon>Bacteria</taxon>
        <taxon>Bacillati</taxon>
        <taxon>Actinomycetota</taxon>
        <taxon>Actinomycetes</taxon>
        <taxon>Kitasatosporales</taxon>
        <taxon>Streptomycetaceae</taxon>
        <taxon>Actinacidiphila</taxon>
    </lineage>
</organism>
<dbReference type="RefSeq" id="WP_093715144.1">
    <property type="nucleotide sequence ID" value="NZ_FONG01000012.1"/>
</dbReference>
<proteinExistence type="predicted"/>
<dbReference type="EMBL" id="FONG01000012">
    <property type="protein sequence ID" value="SFF35603.1"/>
    <property type="molecule type" value="Genomic_DNA"/>
</dbReference>
<dbReference type="OrthoDB" id="9780430at2"/>